<dbReference type="PANTHER" id="PTHR19338:SF40">
    <property type="entry name" value="OS06G0314450 PROTEIN"/>
    <property type="match status" value="1"/>
</dbReference>
<dbReference type="GO" id="GO:0006952">
    <property type="term" value="P:defense response"/>
    <property type="evidence" value="ECO:0007669"/>
    <property type="project" value="UniProtKB-KW"/>
</dbReference>
<dbReference type="GO" id="GO:0000166">
    <property type="term" value="F:nucleotide binding"/>
    <property type="evidence" value="ECO:0007669"/>
    <property type="project" value="UniProtKB-KW"/>
</dbReference>
<dbReference type="Proteomes" id="UP000007015">
    <property type="component" value="Chromosome 5"/>
</dbReference>
<feature type="domain" description="Disease resistance N-terminal" evidence="7">
    <location>
        <begin position="206"/>
        <end position="270"/>
    </location>
</feature>
<keyword evidence="3" id="KW-0677">Repeat</keyword>
<evidence type="ECO:0000256" key="3">
    <source>
        <dbReference type="ARBA" id="ARBA00022737"/>
    </source>
</evidence>
<feature type="compositionally biased region" description="Low complexity" evidence="6">
    <location>
        <begin position="333"/>
        <end position="366"/>
    </location>
</feature>
<dbReference type="PANTHER" id="PTHR19338">
    <property type="entry name" value="TRANSLOCASE OF INNER MITOCHONDRIAL MEMBRANE 13 HOMOLOG"/>
    <property type="match status" value="1"/>
</dbReference>
<evidence type="ECO:0000256" key="5">
    <source>
        <dbReference type="ARBA" id="ARBA00022821"/>
    </source>
</evidence>
<dbReference type="Gramene" id="BGIOSGA019468-TA">
    <property type="protein sequence ID" value="BGIOSGA019468-PA"/>
    <property type="gene ID" value="BGIOSGA019468"/>
</dbReference>
<accession>B8AZW2</accession>
<keyword evidence="9" id="KW-1185">Reference proteome</keyword>
<evidence type="ECO:0000259" key="7">
    <source>
        <dbReference type="Pfam" id="PF18052"/>
    </source>
</evidence>
<keyword evidence="4" id="KW-0547">Nucleotide-binding</keyword>
<evidence type="ECO:0000256" key="6">
    <source>
        <dbReference type="SAM" id="MobiDB-lite"/>
    </source>
</evidence>
<feature type="compositionally biased region" description="Acidic residues" evidence="6">
    <location>
        <begin position="367"/>
        <end position="384"/>
    </location>
</feature>
<evidence type="ECO:0000313" key="8">
    <source>
        <dbReference type="EMBL" id="EEC78832.1"/>
    </source>
</evidence>
<keyword evidence="2" id="KW-0433">Leucine-rich repeat</keyword>
<proteinExistence type="inferred from homology"/>
<dbReference type="HOGENOM" id="CLU_661201_0_0_1"/>
<dbReference type="EMBL" id="CM000130">
    <property type="protein sequence ID" value="EEC78832.1"/>
    <property type="molecule type" value="Genomic_DNA"/>
</dbReference>
<dbReference type="AlphaFoldDB" id="B8AZW2"/>
<comment type="similarity">
    <text evidence="1">Belongs to the disease resistance NB-LRR family.</text>
</comment>
<dbReference type="Gene3D" id="1.20.5.4130">
    <property type="match status" value="1"/>
</dbReference>
<dbReference type="STRING" id="39946.B8AZW2"/>
<dbReference type="Pfam" id="PF18052">
    <property type="entry name" value="Rx_N"/>
    <property type="match status" value="1"/>
</dbReference>
<evidence type="ECO:0000256" key="4">
    <source>
        <dbReference type="ARBA" id="ARBA00022741"/>
    </source>
</evidence>
<protein>
    <recommendedName>
        <fullName evidence="7">Disease resistance N-terminal domain-containing protein</fullName>
    </recommendedName>
</protein>
<dbReference type="CDD" id="cd14798">
    <property type="entry name" value="RX-CC_like"/>
    <property type="match status" value="1"/>
</dbReference>
<organism evidence="8 9">
    <name type="scientific">Oryza sativa subsp. indica</name>
    <name type="common">Rice</name>
    <dbReference type="NCBI Taxonomy" id="39946"/>
    <lineage>
        <taxon>Eukaryota</taxon>
        <taxon>Viridiplantae</taxon>
        <taxon>Streptophyta</taxon>
        <taxon>Embryophyta</taxon>
        <taxon>Tracheophyta</taxon>
        <taxon>Spermatophyta</taxon>
        <taxon>Magnoliopsida</taxon>
        <taxon>Liliopsida</taxon>
        <taxon>Poales</taxon>
        <taxon>Poaceae</taxon>
        <taxon>BOP clade</taxon>
        <taxon>Oryzoideae</taxon>
        <taxon>Oryzeae</taxon>
        <taxon>Oryzinae</taxon>
        <taxon>Oryza</taxon>
        <taxon>Oryza sativa</taxon>
    </lineage>
</organism>
<evidence type="ECO:0000256" key="1">
    <source>
        <dbReference type="ARBA" id="ARBA00008894"/>
    </source>
</evidence>
<name>B8AZW2_ORYSI</name>
<feature type="region of interest" description="Disordered" evidence="6">
    <location>
        <begin position="331"/>
        <end position="391"/>
    </location>
</feature>
<keyword evidence="5" id="KW-0611">Plant defense</keyword>
<evidence type="ECO:0000256" key="2">
    <source>
        <dbReference type="ARBA" id="ARBA00022614"/>
    </source>
</evidence>
<reference evidence="8 9" key="1">
    <citation type="journal article" date="2005" name="PLoS Biol.">
        <title>The genomes of Oryza sativa: a history of duplications.</title>
        <authorList>
            <person name="Yu J."/>
            <person name="Wang J."/>
            <person name="Lin W."/>
            <person name="Li S."/>
            <person name="Li H."/>
            <person name="Zhou J."/>
            <person name="Ni P."/>
            <person name="Dong W."/>
            <person name="Hu S."/>
            <person name="Zeng C."/>
            <person name="Zhang J."/>
            <person name="Zhang Y."/>
            <person name="Li R."/>
            <person name="Xu Z."/>
            <person name="Li S."/>
            <person name="Li X."/>
            <person name="Zheng H."/>
            <person name="Cong L."/>
            <person name="Lin L."/>
            <person name="Yin J."/>
            <person name="Geng J."/>
            <person name="Li G."/>
            <person name="Shi J."/>
            <person name="Liu J."/>
            <person name="Lv H."/>
            <person name="Li J."/>
            <person name="Wang J."/>
            <person name="Deng Y."/>
            <person name="Ran L."/>
            <person name="Shi X."/>
            <person name="Wang X."/>
            <person name="Wu Q."/>
            <person name="Li C."/>
            <person name="Ren X."/>
            <person name="Wang J."/>
            <person name="Wang X."/>
            <person name="Li D."/>
            <person name="Liu D."/>
            <person name="Zhang X."/>
            <person name="Ji Z."/>
            <person name="Zhao W."/>
            <person name="Sun Y."/>
            <person name="Zhang Z."/>
            <person name="Bao J."/>
            <person name="Han Y."/>
            <person name="Dong L."/>
            <person name="Ji J."/>
            <person name="Chen P."/>
            <person name="Wu S."/>
            <person name="Liu J."/>
            <person name="Xiao Y."/>
            <person name="Bu D."/>
            <person name="Tan J."/>
            <person name="Yang L."/>
            <person name="Ye C."/>
            <person name="Zhang J."/>
            <person name="Xu J."/>
            <person name="Zhou Y."/>
            <person name="Yu Y."/>
            <person name="Zhang B."/>
            <person name="Zhuang S."/>
            <person name="Wei H."/>
            <person name="Liu B."/>
            <person name="Lei M."/>
            <person name="Yu H."/>
            <person name="Li Y."/>
            <person name="Xu H."/>
            <person name="Wei S."/>
            <person name="He X."/>
            <person name="Fang L."/>
            <person name="Zhang Z."/>
            <person name="Zhang Y."/>
            <person name="Huang X."/>
            <person name="Su Z."/>
            <person name="Tong W."/>
            <person name="Li J."/>
            <person name="Tong Z."/>
            <person name="Li S."/>
            <person name="Ye J."/>
            <person name="Wang L."/>
            <person name="Fang L."/>
            <person name="Lei T."/>
            <person name="Chen C."/>
            <person name="Chen H."/>
            <person name="Xu Z."/>
            <person name="Li H."/>
            <person name="Huang H."/>
            <person name="Zhang F."/>
            <person name="Xu H."/>
            <person name="Li N."/>
            <person name="Zhao C."/>
            <person name="Li S."/>
            <person name="Dong L."/>
            <person name="Huang Y."/>
            <person name="Li L."/>
            <person name="Xi Y."/>
            <person name="Qi Q."/>
            <person name="Li W."/>
            <person name="Zhang B."/>
            <person name="Hu W."/>
            <person name="Zhang Y."/>
            <person name="Tian X."/>
            <person name="Jiao Y."/>
            <person name="Liang X."/>
            <person name="Jin J."/>
            <person name="Gao L."/>
            <person name="Zheng W."/>
            <person name="Hao B."/>
            <person name="Liu S."/>
            <person name="Wang W."/>
            <person name="Yuan L."/>
            <person name="Cao M."/>
            <person name="McDermott J."/>
            <person name="Samudrala R."/>
            <person name="Wang J."/>
            <person name="Wong G.K."/>
            <person name="Yang H."/>
        </authorList>
    </citation>
    <scope>NUCLEOTIDE SEQUENCE [LARGE SCALE GENOMIC DNA]</scope>
    <source>
        <strain evidence="9">cv. 93-11</strain>
    </source>
</reference>
<dbReference type="InterPro" id="IPR038005">
    <property type="entry name" value="RX-like_CC"/>
</dbReference>
<dbReference type="InterPro" id="IPR041118">
    <property type="entry name" value="Rx_N"/>
</dbReference>
<gene>
    <name evidence="8" type="ORF">OsI_19128</name>
</gene>
<evidence type="ECO:0000313" key="9">
    <source>
        <dbReference type="Proteomes" id="UP000007015"/>
    </source>
</evidence>
<sequence length="416" mass="47572">MHLRYKKGLSMRLKSLPYTFKRYGNYYIQIRLSDGRSYKKSLSTDSYREAYALMISIIPHIPFLKSLATPIPMFEAFLSNLITLERKAARNPLLAQQQQIIVPTGIVDSQAPAEPEKVLTLSDAWAMYKAEKGRNWTKSISMANERYMEVLLTVLGAETDVTVITKQDIKQVMEVVENLPKRVVQPYRSMSIQQLIECDDVTPDELLLGRVKKDVQFIKEEMESMRSFLTHLTETEPPGGEHDEQVRTWMKQVRELAQDCSNCIDTYRQHGDLAVRHPSWSRGAGILQRYIYWAPWMVEKLLAQHYAAIWLREFKDRAHDVGQRRLRYGVEVPGKPSSKAAGGAPSSVRSEEASPSTTSATTGAQAPDEEDEDEEEEEQQDQEYDSASSIIISAERRRRALEPRSLENFCADELTC</sequence>